<keyword evidence="1" id="KW-0040">ANK repeat</keyword>
<dbReference type="PRINTS" id="PR01415">
    <property type="entry name" value="ANKYRIN"/>
</dbReference>
<feature type="repeat" description="ANK" evidence="1">
    <location>
        <begin position="171"/>
        <end position="199"/>
    </location>
</feature>
<gene>
    <name evidence="2" type="ORF">SASPL_144659</name>
</gene>
<protein>
    <submittedName>
        <fullName evidence="2">Uncharacterized protein</fullName>
    </submittedName>
</protein>
<keyword evidence="3" id="KW-1185">Reference proteome</keyword>
<dbReference type="PROSITE" id="PS50297">
    <property type="entry name" value="ANK_REP_REGION"/>
    <property type="match status" value="3"/>
</dbReference>
<dbReference type="PANTHER" id="PTHR46224">
    <property type="entry name" value="ANKYRIN REPEAT FAMILY PROTEIN"/>
    <property type="match status" value="1"/>
</dbReference>
<feature type="repeat" description="ANK" evidence="1">
    <location>
        <begin position="139"/>
        <end position="171"/>
    </location>
</feature>
<dbReference type="AlphaFoldDB" id="A0A8X8WF74"/>
<evidence type="ECO:0000256" key="1">
    <source>
        <dbReference type="PROSITE-ProRule" id="PRU00023"/>
    </source>
</evidence>
<dbReference type="InterPro" id="IPR036770">
    <property type="entry name" value="Ankyrin_rpt-contain_sf"/>
</dbReference>
<sequence length="458" mass="50785">MPCDGNANLYIGKQESSVSHNSSAMGSTSDIGASVIEAGASGNLSKLKAIRKKVGDEWEFRKICDQCSDFSTGWSVLHHAVEIGHFEICKFLIKNVQVSVDPFTYKMDTPLTQSAKGGHVKIVEFLIEHGAGINLANVEGFTPLSYAILKGNMELMELLLRNRAYVDAQCVDGTPLQIAVSRGDVEAVKFLLSHGANPDYFYVVADCPLGIAVKSRSFECLKLLLKLCSLNSRYLMPFSVSELLFYGLNTLSLQANANPSVYFNGFSPLSAAARDDDTKFLTSLLAAKADPNLTEEDIFKPIEEAAMLRNRVAMEILLPVTKRLAYHPNWTIDGIIEHIQSDEFMAMGAFKVQMLLSKLDTRGMQCAWNKDLYSAMATNFRPCNTTWLSKLSMWEARLDLKIPALLGAQKCIRLMPDLPIPVRGEIDDAANVIFMRFLMAALAFSLDPYNNEIGFQFR</sequence>
<dbReference type="SMART" id="SM00248">
    <property type="entry name" value="ANK"/>
    <property type="match status" value="5"/>
</dbReference>
<name>A0A8X8WF74_SALSN</name>
<accession>A0A8X8WF74</accession>
<proteinExistence type="predicted"/>
<dbReference type="SUPFAM" id="SSF48403">
    <property type="entry name" value="Ankyrin repeat"/>
    <property type="match status" value="1"/>
</dbReference>
<reference evidence="2" key="2">
    <citation type="submission" date="2020-08" db="EMBL/GenBank/DDBJ databases">
        <title>Plant Genome Project.</title>
        <authorList>
            <person name="Zhang R.-G."/>
        </authorList>
    </citation>
    <scope>NUCLEOTIDE SEQUENCE</scope>
    <source>
        <strain evidence="2">Huo1</strain>
        <tissue evidence="2">Leaf</tissue>
    </source>
</reference>
<dbReference type="InterPro" id="IPR002110">
    <property type="entry name" value="Ankyrin_rpt"/>
</dbReference>
<dbReference type="InterPro" id="IPR051616">
    <property type="entry name" value="Cul2-RING_E3_ligase_SR"/>
</dbReference>
<dbReference type="PANTHER" id="PTHR46224:SF6">
    <property type="entry name" value="ANKYRIN REPEAT FAMILY PROTEIN"/>
    <property type="match status" value="1"/>
</dbReference>
<dbReference type="Gene3D" id="1.25.40.20">
    <property type="entry name" value="Ankyrin repeat-containing domain"/>
    <property type="match status" value="3"/>
</dbReference>
<reference evidence="2" key="1">
    <citation type="submission" date="2018-01" db="EMBL/GenBank/DDBJ databases">
        <authorList>
            <person name="Mao J.F."/>
        </authorList>
    </citation>
    <scope>NUCLEOTIDE SEQUENCE</scope>
    <source>
        <strain evidence="2">Huo1</strain>
        <tissue evidence="2">Leaf</tissue>
    </source>
</reference>
<dbReference type="Pfam" id="PF12796">
    <property type="entry name" value="Ank_2"/>
    <property type="match status" value="2"/>
</dbReference>
<organism evidence="2">
    <name type="scientific">Salvia splendens</name>
    <name type="common">Scarlet sage</name>
    <dbReference type="NCBI Taxonomy" id="180675"/>
    <lineage>
        <taxon>Eukaryota</taxon>
        <taxon>Viridiplantae</taxon>
        <taxon>Streptophyta</taxon>
        <taxon>Embryophyta</taxon>
        <taxon>Tracheophyta</taxon>
        <taxon>Spermatophyta</taxon>
        <taxon>Magnoliopsida</taxon>
        <taxon>eudicotyledons</taxon>
        <taxon>Gunneridae</taxon>
        <taxon>Pentapetalae</taxon>
        <taxon>asterids</taxon>
        <taxon>lamiids</taxon>
        <taxon>Lamiales</taxon>
        <taxon>Lamiaceae</taxon>
        <taxon>Nepetoideae</taxon>
        <taxon>Mentheae</taxon>
        <taxon>Salviinae</taxon>
        <taxon>Salvia</taxon>
        <taxon>Salvia subgen. Calosphace</taxon>
        <taxon>core Calosphace</taxon>
    </lineage>
</organism>
<evidence type="ECO:0000313" key="3">
    <source>
        <dbReference type="Proteomes" id="UP000298416"/>
    </source>
</evidence>
<dbReference type="Proteomes" id="UP000298416">
    <property type="component" value="Unassembled WGS sequence"/>
</dbReference>
<dbReference type="PROSITE" id="PS50088">
    <property type="entry name" value="ANK_REPEAT"/>
    <property type="match status" value="4"/>
</dbReference>
<dbReference type="EMBL" id="PNBA02000017">
    <property type="protein sequence ID" value="KAG6394080.1"/>
    <property type="molecule type" value="Genomic_DNA"/>
</dbReference>
<evidence type="ECO:0000313" key="2">
    <source>
        <dbReference type="EMBL" id="KAG6394080.1"/>
    </source>
</evidence>
<feature type="repeat" description="ANK" evidence="1">
    <location>
        <begin position="264"/>
        <end position="296"/>
    </location>
</feature>
<comment type="caution">
    <text evidence="2">The sequence shown here is derived from an EMBL/GenBank/DDBJ whole genome shotgun (WGS) entry which is preliminary data.</text>
</comment>
<feature type="repeat" description="ANK" evidence="1">
    <location>
        <begin position="106"/>
        <end position="138"/>
    </location>
</feature>